<dbReference type="SUPFAM" id="SSF89392">
    <property type="entry name" value="Prokaryotic lipoproteins and lipoprotein localization factors"/>
    <property type="match status" value="1"/>
</dbReference>
<keyword evidence="4" id="KW-1185">Reference proteome</keyword>
<dbReference type="STRING" id="1513896.SAMN05660841_02712"/>
<gene>
    <name evidence="3" type="ORF">SAMN05660841_02712</name>
</gene>
<organism evidence="3 4">
    <name type="scientific">Sphingobacterium nematocida</name>
    <dbReference type="NCBI Taxonomy" id="1513896"/>
    <lineage>
        <taxon>Bacteria</taxon>
        <taxon>Pseudomonadati</taxon>
        <taxon>Bacteroidota</taxon>
        <taxon>Sphingobacteriia</taxon>
        <taxon>Sphingobacteriales</taxon>
        <taxon>Sphingobacteriaceae</taxon>
        <taxon>Sphingobacterium</taxon>
    </lineage>
</organism>
<protein>
    <submittedName>
        <fullName evidence="3">Outer membrane lipoprotein-sorting protein</fullName>
    </submittedName>
</protein>
<proteinExistence type="predicted"/>
<dbReference type="PANTHER" id="PTHR35869:SF1">
    <property type="entry name" value="OUTER-MEMBRANE LIPOPROTEIN CARRIER PROTEIN"/>
    <property type="match status" value="1"/>
</dbReference>
<dbReference type="InterPro" id="IPR029046">
    <property type="entry name" value="LolA/LolB/LppX"/>
</dbReference>
<evidence type="ECO:0000256" key="2">
    <source>
        <dbReference type="SAM" id="SignalP"/>
    </source>
</evidence>
<dbReference type="AlphaFoldDB" id="A0A1T5EQ80"/>
<keyword evidence="3" id="KW-0449">Lipoprotein</keyword>
<feature type="signal peptide" evidence="2">
    <location>
        <begin position="1"/>
        <end position="21"/>
    </location>
</feature>
<name>A0A1T5EQ80_9SPHI</name>
<dbReference type="CDD" id="cd16325">
    <property type="entry name" value="LolA"/>
    <property type="match status" value="1"/>
</dbReference>
<evidence type="ECO:0000313" key="4">
    <source>
        <dbReference type="Proteomes" id="UP000190150"/>
    </source>
</evidence>
<dbReference type="InterPro" id="IPR004564">
    <property type="entry name" value="OM_lipoprot_carrier_LolA-like"/>
</dbReference>
<dbReference type="PANTHER" id="PTHR35869">
    <property type="entry name" value="OUTER-MEMBRANE LIPOPROTEIN CARRIER PROTEIN"/>
    <property type="match status" value="1"/>
</dbReference>
<dbReference type="RefSeq" id="WP_079643648.1">
    <property type="nucleotide sequence ID" value="NZ_FUZF01000012.1"/>
</dbReference>
<accession>A0A1T5EQ80</accession>
<dbReference type="Gene3D" id="2.50.20.10">
    <property type="entry name" value="Lipoprotein localisation LolA/LolB/LppX"/>
    <property type="match status" value="1"/>
</dbReference>
<evidence type="ECO:0000256" key="1">
    <source>
        <dbReference type="ARBA" id="ARBA00022729"/>
    </source>
</evidence>
<evidence type="ECO:0000313" key="3">
    <source>
        <dbReference type="EMBL" id="SKB86018.1"/>
    </source>
</evidence>
<dbReference type="Pfam" id="PF03548">
    <property type="entry name" value="LolA"/>
    <property type="match status" value="1"/>
</dbReference>
<dbReference type="EMBL" id="FUZF01000012">
    <property type="protein sequence ID" value="SKB86018.1"/>
    <property type="molecule type" value="Genomic_DNA"/>
</dbReference>
<reference evidence="4" key="1">
    <citation type="submission" date="2017-02" db="EMBL/GenBank/DDBJ databases">
        <authorList>
            <person name="Varghese N."/>
            <person name="Submissions S."/>
        </authorList>
    </citation>
    <scope>NUCLEOTIDE SEQUENCE [LARGE SCALE GENOMIC DNA]</scope>
    <source>
        <strain evidence="4">DSM 24091</strain>
    </source>
</reference>
<dbReference type="Proteomes" id="UP000190150">
    <property type="component" value="Unassembled WGS sequence"/>
</dbReference>
<feature type="chain" id="PRO_5012211149" evidence="2">
    <location>
        <begin position="22"/>
        <end position="210"/>
    </location>
</feature>
<sequence>MKTRLSLFSFLFFCFLLTGLAQEQKMSSAEVTSFQKTMANVTEVKTLTADFTQYKKVSYVKNELVSSGKFYVKNPDKLAWFYSSPTAYTMVFNNKKMTIEEKGKKKTMDLGRNRQFEKISQAIQVNMNGTVYQDSEFSPSYFYTTKYYIMKLDPVGKELKKSIKQLVLYFDKSTNQVSEVKLMDNSNGSTRFVFTNQKVNTTLADSLFDL</sequence>
<keyword evidence="1 2" id="KW-0732">Signal</keyword>
<dbReference type="OrthoDB" id="1027451at2"/>